<evidence type="ECO:0000256" key="1">
    <source>
        <dbReference type="ARBA" id="ARBA00001946"/>
    </source>
</evidence>
<gene>
    <name evidence="4" type="ORF">LDJ79_02945</name>
</gene>
<dbReference type="InterPro" id="IPR000086">
    <property type="entry name" value="NUDIX_hydrolase_dom"/>
</dbReference>
<name>A0ABS7YLA1_9VIBR</name>
<dbReference type="RefSeq" id="WP_225249519.1">
    <property type="nucleotide sequence ID" value="NZ_JAIWIU010000015.1"/>
</dbReference>
<keyword evidence="2" id="KW-0378">Hydrolase</keyword>
<sequence>MSPSKTIRIAAALITDQRDHALLVRKRNSAYFMQPGGKPETGETPAQALIRELQEELNIVLDEQSLTPVGTFIDRAINEPGCELIAEVFRVSLPHCELTPAAEIEEVIWLDPALASTVTIAPLTRDQLLPLLK</sequence>
<reference evidence="5" key="1">
    <citation type="submission" date="2023-07" db="EMBL/GenBank/DDBJ databases">
        <title>Molecular identification of indigenous halophilic bacteria isolated from red sea cost, biodegradation of synthetic dyes and assessment of degraded metabolite toxicity.</title>
        <authorList>
            <person name="Chaieb K."/>
            <person name="Altayb H.N."/>
        </authorList>
    </citation>
    <scope>NUCLEOTIDE SEQUENCE [LARGE SCALE GENOMIC DNA]</scope>
    <source>
        <strain evidence="5">K20</strain>
    </source>
</reference>
<dbReference type="Pfam" id="PF00293">
    <property type="entry name" value="NUDIX"/>
    <property type="match status" value="1"/>
</dbReference>
<dbReference type="PROSITE" id="PS51462">
    <property type="entry name" value="NUDIX"/>
    <property type="match status" value="1"/>
</dbReference>
<dbReference type="Gene3D" id="3.90.79.10">
    <property type="entry name" value="Nucleoside Triphosphate Pyrophosphohydrolase"/>
    <property type="match status" value="1"/>
</dbReference>
<feature type="domain" description="Nudix hydrolase" evidence="3">
    <location>
        <begin position="5"/>
        <end position="133"/>
    </location>
</feature>
<protein>
    <submittedName>
        <fullName evidence="4">NUDIX domain-containing protein</fullName>
    </submittedName>
</protein>
<organism evidence="4 5">
    <name type="scientific">Vibrio tritonius</name>
    <dbReference type="NCBI Taxonomy" id="1435069"/>
    <lineage>
        <taxon>Bacteria</taxon>
        <taxon>Pseudomonadati</taxon>
        <taxon>Pseudomonadota</taxon>
        <taxon>Gammaproteobacteria</taxon>
        <taxon>Vibrionales</taxon>
        <taxon>Vibrionaceae</taxon>
        <taxon>Vibrio</taxon>
    </lineage>
</organism>
<dbReference type="SUPFAM" id="SSF55811">
    <property type="entry name" value="Nudix"/>
    <property type="match status" value="1"/>
</dbReference>
<evidence type="ECO:0000256" key="2">
    <source>
        <dbReference type="ARBA" id="ARBA00022801"/>
    </source>
</evidence>
<dbReference type="Proteomes" id="UP001199044">
    <property type="component" value="Unassembled WGS sequence"/>
</dbReference>
<proteinExistence type="predicted"/>
<dbReference type="EMBL" id="JAIWIU010000015">
    <property type="protein sequence ID" value="MCA2015050.1"/>
    <property type="molecule type" value="Genomic_DNA"/>
</dbReference>
<evidence type="ECO:0000259" key="3">
    <source>
        <dbReference type="PROSITE" id="PS51462"/>
    </source>
</evidence>
<accession>A0ABS7YLA1</accession>
<dbReference type="PANTHER" id="PTHR43046">
    <property type="entry name" value="GDP-MANNOSE MANNOSYL HYDROLASE"/>
    <property type="match status" value="1"/>
</dbReference>
<dbReference type="PANTHER" id="PTHR43046:SF2">
    <property type="entry name" value="8-OXO-DGTP DIPHOSPHATASE-RELATED"/>
    <property type="match status" value="1"/>
</dbReference>
<evidence type="ECO:0000313" key="4">
    <source>
        <dbReference type="EMBL" id="MCA2015050.1"/>
    </source>
</evidence>
<dbReference type="PROSITE" id="PS00893">
    <property type="entry name" value="NUDIX_BOX"/>
    <property type="match status" value="1"/>
</dbReference>
<dbReference type="InterPro" id="IPR020084">
    <property type="entry name" value="NUDIX_hydrolase_CS"/>
</dbReference>
<dbReference type="InterPro" id="IPR015797">
    <property type="entry name" value="NUDIX_hydrolase-like_dom_sf"/>
</dbReference>
<evidence type="ECO:0000313" key="5">
    <source>
        <dbReference type="Proteomes" id="UP001199044"/>
    </source>
</evidence>
<comment type="cofactor">
    <cofactor evidence="1">
        <name>Mg(2+)</name>
        <dbReference type="ChEBI" id="CHEBI:18420"/>
    </cofactor>
</comment>
<comment type="caution">
    <text evidence="4">The sequence shown here is derived from an EMBL/GenBank/DDBJ whole genome shotgun (WGS) entry which is preliminary data.</text>
</comment>
<dbReference type="CDD" id="cd04690">
    <property type="entry name" value="NUDIX_Hydrolase"/>
    <property type="match status" value="1"/>
</dbReference>
<keyword evidence="5" id="KW-1185">Reference proteome</keyword>